<keyword evidence="2 4" id="KW-0808">Transferase</keyword>
<dbReference type="OrthoDB" id="1640114at2"/>
<dbReference type="PANTHER" id="PTHR22916:SF51">
    <property type="entry name" value="GLYCOSYLTRANSFERASE EPSH-RELATED"/>
    <property type="match status" value="1"/>
</dbReference>
<dbReference type="SUPFAM" id="SSF53448">
    <property type="entry name" value="Nucleotide-diphospho-sugar transferases"/>
    <property type="match status" value="1"/>
</dbReference>
<protein>
    <submittedName>
        <fullName evidence="4">Glycosyltransferase family 2 protein</fullName>
    </submittedName>
</protein>
<keyword evidence="5" id="KW-1185">Reference proteome</keyword>
<comment type="caution">
    <text evidence="4">The sequence shown here is derived from an EMBL/GenBank/DDBJ whole genome shotgun (WGS) entry which is preliminary data.</text>
</comment>
<name>A0A4Q0I373_9FIRM</name>
<evidence type="ECO:0000256" key="1">
    <source>
        <dbReference type="ARBA" id="ARBA00022676"/>
    </source>
</evidence>
<dbReference type="Proteomes" id="UP000289166">
    <property type="component" value="Unassembled WGS sequence"/>
</dbReference>
<keyword evidence="1" id="KW-0328">Glycosyltransferase</keyword>
<dbReference type="GO" id="GO:0016757">
    <property type="term" value="F:glycosyltransferase activity"/>
    <property type="evidence" value="ECO:0007669"/>
    <property type="project" value="UniProtKB-KW"/>
</dbReference>
<dbReference type="InterPro" id="IPR001173">
    <property type="entry name" value="Glyco_trans_2-like"/>
</dbReference>
<sequence length="341" mass="39581">MATVFSVIVPIYKVEKYLHKCVDSILNQTFKDFELILVDDGSTDNCPKICDEYAQKDNRVKVIHKKNGGLVSARNAGVLAATGEYICYVDGDDWVSEKLLQTVWQKAIEPYHPDMVVFNAVRQFEDYQTKLSNSSEIEEGYYDKNKLNEYIYPYMMYDNRKPFCTGLIFPVAWNKVFKRELLKEHYCKEERIKMGEDNAFIFECLFVANSVVFCNDMLYYYNQLNSGSMTSNYDAERFENNQLLTNYIEKNLGGKSPIVDEQINAFKAYWLIMAVFHEVKCGRKILESTIHIRKKIKQTRVLDGIKLKGLPKSAKLYLILLKMRMHFLALVGAKVIAKKRG</sequence>
<dbReference type="AlphaFoldDB" id="A0A4Q0I373"/>
<dbReference type="EMBL" id="RLII01000014">
    <property type="protein sequence ID" value="RXE58676.1"/>
    <property type="molecule type" value="Genomic_DNA"/>
</dbReference>
<dbReference type="Gene3D" id="3.90.550.10">
    <property type="entry name" value="Spore Coat Polysaccharide Biosynthesis Protein SpsA, Chain A"/>
    <property type="match status" value="1"/>
</dbReference>
<evidence type="ECO:0000259" key="3">
    <source>
        <dbReference type="Pfam" id="PF00535"/>
    </source>
</evidence>
<dbReference type="PANTHER" id="PTHR22916">
    <property type="entry name" value="GLYCOSYLTRANSFERASE"/>
    <property type="match status" value="1"/>
</dbReference>
<organism evidence="4 5">
    <name type="scientific">Acetivibrio mesophilus</name>
    <dbReference type="NCBI Taxonomy" id="2487273"/>
    <lineage>
        <taxon>Bacteria</taxon>
        <taxon>Bacillati</taxon>
        <taxon>Bacillota</taxon>
        <taxon>Clostridia</taxon>
        <taxon>Eubacteriales</taxon>
        <taxon>Oscillospiraceae</taxon>
        <taxon>Acetivibrio</taxon>
    </lineage>
</organism>
<gene>
    <name evidence="4" type="ORF">EFD62_10920</name>
</gene>
<evidence type="ECO:0000313" key="4">
    <source>
        <dbReference type="EMBL" id="RXE58676.1"/>
    </source>
</evidence>
<dbReference type="Pfam" id="PF00535">
    <property type="entry name" value="Glycos_transf_2"/>
    <property type="match status" value="1"/>
</dbReference>
<dbReference type="CDD" id="cd00761">
    <property type="entry name" value="Glyco_tranf_GTA_type"/>
    <property type="match status" value="1"/>
</dbReference>
<feature type="domain" description="Glycosyltransferase 2-like" evidence="3">
    <location>
        <begin position="6"/>
        <end position="184"/>
    </location>
</feature>
<dbReference type="InterPro" id="IPR029044">
    <property type="entry name" value="Nucleotide-diphossugar_trans"/>
</dbReference>
<accession>A0A4Q0I373</accession>
<evidence type="ECO:0000313" key="5">
    <source>
        <dbReference type="Proteomes" id="UP000289166"/>
    </source>
</evidence>
<dbReference type="RefSeq" id="WP_128706103.1">
    <property type="nucleotide sequence ID" value="NZ_RLII01000014.1"/>
</dbReference>
<reference evidence="5" key="1">
    <citation type="submission" date="2018-11" db="EMBL/GenBank/DDBJ databases">
        <title>Genome sequencing of a novel mesophilic and cellulolytic organism within the genus Hungateiclostridium.</title>
        <authorList>
            <person name="Rettenmaier R."/>
            <person name="Liebl W."/>
            <person name="Zverlov V."/>
        </authorList>
    </citation>
    <scope>NUCLEOTIDE SEQUENCE [LARGE SCALE GENOMIC DNA]</scope>
    <source>
        <strain evidence="5">N2K1</strain>
    </source>
</reference>
<proteinExistence type="predicted"/>
<evidence type="ECO:0000256" key="2">
    <source>
        <dbReference type="ARBA" id="ARBA00022679"/>
    </source>
</evidence>